<evidence type="ECO:0000256" key="1">
    <source>
        <dbReference type="SAM" id="MobiDB-lite"/>
    </source>
</evidence>
<dbReference type="VEuPathDB" id="VectorBase:GPAI006843"/>
<dbReference type="EnsemblMetazoa" id="GPAI006843-RA">
    <property type="protein sequence ID" value="GPAI006843-PA"/>
    <property type="gene ID" value="GPAI006843"/>
</dbReference>
<dbReference type="Proteomes" id="UP000092445">
    <property type="component" value="Unassembled WGS sequence"/>
</dbReference>
<dbReference type="AlphaFoldDB" id="A0A1A9Z8D2"/>
<accession>A0A1A9Z8D2</accession>
<name>A0A1A9Z8D2_GLOPL</name>
<evidence type="ECO:0000313" key="3">
    <source>
        <dbReference type="Proteomes" id="UP000092445"/>
    </source>
</evidence>
<sequence>MVKNGNQQNMKRPTIIAKVLAALVSIRNRLTCALMLPKVAQHIIRVTLRHIDKINIPSSLSRECTIRPLQKPPRRPTSVRSSDFLITRLFCGSEAVRCSGSSKLLLISQLKSGPSASPSPSPSPSSEQPEIVL</sequence>
<feature type="region of interest" description="Disordered" evidence="1">
    <location>
        <begin position="111"/>
        <end position="133"/>
    </location>
</feature>
<keyword evidence="3" id="KW-1185">Reference proteome</keyword>
<evidence type="ECO:0000313" key="2">
    <source>
        <dbReference type="EnsemblMetazoa" id="GPAI006843-PA"/>
    </source>
</evidence>
<reference evidence="2" key="2">
    <citation type="submission" date="2020-05" db="UniProtKB">
        <authorList>
            <consortium name="EnsemblMetazoa"/>
        </authorList>
    </citation>
    <scope>IDENTIFICATION</scope>
    <source>
        <strain evidence="2">IAEA</strain>
    </source>
</reference>
<proteinExistence type="predicted"/>
<protein>
    <submittedName>
        <fullName evidence="2">Uncharacterized protein</fullName>
    </submittedName>
</protein>
<organism evidence="2 3">
    <name type="scientific">Glossina pallidipes</name>
    <name type="common">Tsetse fly</name>
    <dbReference type="NCBI Taxonomy" id="7398"/>
    <lineage>
        <taxon>Eukaryota</taxon>
        <taxon>Metazoa</taxon>
        <taxon>Ecdysozoa</taxon>
        <taxon>Arthropoda</taxon>
        <taxon>Hexapoda</taxon>
        <taxon>Insecta</taxon>
        <taxon>Pterygota</taxon>
        <taxon>Neoptera</taxon>
        <taxon>Endopterygota</taxon>
        <taxon>Diptera</taxon>
        <taxon>Brachycera</taxon>
        <taxon>Muscomorpha</taxon>
        <taxon>Hippoboscoidea</taxon>
        <taxon>Glossinidae</taxon>
        <taxon>Glossina</taxon>
    </lineage>
</organism>
<reference evidence="3" key="1">
    <citation type="submission" date="2014-03" db="EMBL/GenBank/DDBJ databases">
        <authorList>
            <person name="Aksoy S."/>
            <person name="Warren W."/>
            <person name="Wilson R.K."/>
        </authorList>
    </citation>
    <scope>NUCLEOTIDE SEQUENCE [LARGE SCALE GENOMIC DNA]</scope>
    <source>
        <strain evidence="3">IAEA</strain>
    </source>
</reference>